<dbReference type="InterPro" id="IPR020472">
    <property type="entry name" value="WD40_PAC1"/>
</dbReference>
<evidence type="ECO:0000256" key="3">
    <source>
        <dbReference type="PROSITE-ProRule" id="PRU00221"/>
    </source>
</evidence>
<evidence type="ECO:0000256" key="2">
    <source>
        <dbReference type="ARBA" id="ARBA00022737"/>
    </source>
</evidence>
<accession>A0A8T2RJ80</accession>
<name>A0A8T2RJ80_CERRI</name>
<dbReference type="InterPro" id="IPR001680">
    <property type="entry name" value="WD40_rpt"/>
</dbReference>
<feature type="repeat" description="WD" evidence="3">
    <location>
        <begin position="29"/>
        <end position="70"/>
    </location>
</feature>
<protein>
    <submittedName>
        <fullName evidence="4">Uncharacterized protein</fullName>
    </submittedName>
</protein>
<dbReference type="PANTHER" id="PTHR19848">
    <property type="entry name" value="WD40 REPEAT PROTEIN"/>
    <property type="match status" value="1"/>
</dbReference>
<dbReference type="OMA" id="LRLWEPM"/>
<dbReference type="InterPro" id="IPR019775">
    <property type="entry name" value="WD40_repeat_CS"/>
</dbReference>
<dbReference type="PROSITE" id="PS50082">
    <property type="entry name" value="WD_REPEATS_2"/>
    <property type="match status" value="2"/>
</dbReference>
<dbReference type="InterPro" id="IPR015943">
    <property type="entry name" value="WD40/YVTN_repeat-like_dom_sf"/>
</dbReference>
<evidence type="ECO:0000313" key="5">
    <source>
        <dbReference type="Proteomes" id="UP000825935"/>
    </source>
</evidence>
<keyword evidence="2" id="KW-0677">Repeat</keyword>
<sequence length="166" mass="17983">MVGDTVVTGSDDWTVRVWSLSTGVCDSVLTCHSGAITSVEYYAADKGIITGSADGMVRMWERDEGTLRCTKNVAIHSASILSMRAANKWLAIGAADNSMSLFQRSNQKVDASGNRNRVDSWKLFRTPEKTAAMVRCVASDPERGRICSGARNGLVRLWDAAIAVHS</sequence>
<dbReference type="PROSITE" id="PS00678">
    <property type="entry name" value="WD_REPEATS_1"/>
    <property type="match status" value="1"/>
</dbReference>
<dbReference type="PRINTS" id="PR00320">
    <property type="entry name" value="GPROTEINBRPT"/>
</dbReference>
<dbReference type="PANTHER" id="PTHR19848:SF8">
    <property type="entry name" value="F-BOX AND WD REPEAT DOMAIN CONTAINING 7"/>
    <property type="match status" value="1"/>
</dbReference>
<evidence type="ECO:0000313" key="4">
    <source>
        <dbReference type="EMBL" id="KAH7296010.1"/>
    </source>
</evidence>
<keyword evidence="1 3" id="KW-0853">WD repeat</keyword>
<dbReference type="SMART" id="SM00320">
    <property type="entry name" value="WD40"/>
    <property type="match status" value="3"/>
</dbReference>
<dbReference type="EMBL" id="CM035431">
    <property type="protein sequence ID" value="KAH7296010.1"/>
    <property type="molecule type" value="Genomic_DNA"/>
</dbReference>
<proteinExistence type="predicted"/>
<dbReference type="Pfam" id="PF00400">
    <property type="entry name" value="WD40"/>
    <property type="match status" value="3"/>
</dbReference>
<organism evidence="4 5">
    <name type="scientific">Ceratopteris richardii</name>
    <name type="common">Triangle waterfern</name>
    <dbReference type="NCBI Taxonomy" id="49495"/>
    <lineage>
        <taxon>Eukaryota</taxon>
        <taxon>Viridiplantae</taxon>
        <taxon>Streptophyta</taxon>
        <taxon>Embryophyta</taxon>
        <taxon>Tracheophyta</taxon>
        <taxon>Polypodiopsida</taxon>
        <taxon>Polypodiidae</taxon>
        <taxon>Polypodiales</taxon>
        <taxon>Pteridineae</taxon>
        <taxon>Pteridaceae</taxon>
        <taxon>Parkerioideae</taxon>
        <taxon>Ceratopteris</taxon>
    </lineage>
</organism>
<gene>
    <name evidence="4" type="ORF">KP509_26G003900</name>
</gene>
<reference evidence="4" key="1">
    <citation type="submission" date="2021-08" db="EMBL/GenBank/DDBJ databases">
        <title>WGS assembly of Ceratopteris richardii.</title>
        <authorList>
            <person name="Marchant D.B."/>
            <person name="Chen G."/>
            <person name="Jenkins J."/>
            <person name="Shu S."/>
            <person name="Leebens-Mack J."/>
            <person name="Grimwood J."/>
            <person name="Schmutz J."/>
            <person name="Soltis P."/>
            <person name="Soltis D."/>
            <person name="Chen Z.-H."/>
        </authorList>
    </citation>
    <scope>NUCLEOTIDE SEQUENCE</scope>
    <source>
        <strain evidence="4">Whitten #5841</strain>
        <tissue evidence="4">Leaf</tissue>
    </source>
</reference>
<dbReference type="InterPro" id="IPR036322">
    <property type="entry name" value="WD40_repeat_dom_sf"/>
</dbReference>
<keyword evidence="5" id="KW-1185">Reference proteome</keyword>
<dbReference type="OrthoDB" id="6019893at2759"/>
<dbReference type="Gene3D" id="2.130.10.10">
    <property type="entry name" value="YVTN repeat-like/Quinoprotein amine dehydrogenase"/>
    <property type="match status" value="1"/>
</dbReference>
<evidence type="ECO:0000256" key="1">
    <source>
        <dbReference type="ARBA" id="ARBA00022574"/>
    </source>
</evidence>
<dbReference type="AlphaFoldDB" id="A0A8T2RJ80"/>
<dbReference type="Proteomes" id="UP000825935">
    <property type="component" value="Chromosome 26"/>
</dbReference>
<feature type="repeat" description="WD" evidence="3">
    <location>
        <begin position="1"/>
        <end position="23"/>
    </location>
</feature>
<dbReference type="SUPFAM" id="SSF50978">
    <property type="entry name" value="WD40 repeat-like"/>
    <property type="match status" value="1"/>
</dbReference>
<comment type="caution">
    <text evidence="4">The sequence shown here is derived from an EMBL/GenBank/DDBJ whole genome shotgun (WGS) entry which is preliminary data.</text>
</comment>
<dbReference type="PROSITE" id="PS50294">
    <property type="entry name" value="WD_REPEATS_REGION"/>
    <property type="match status" value="1"/>
</dbReference>